<organism evidence="1 2">
    <name type="scientific">Kinneretia aquatilis</name>
    <dbReference type="NCBI Taxonomy" id="2070761"/>
    <lineage>
        <taxon>Bacteria</taxon>
        <taxon>Pseudomonadati</taxon>
        <taxon>Pseudomonadota</taxon>
        <taxon>Betaproteobacteria</taxon>
        <taxon>Burkholderiales</taxon>
        <taxon>Sphaerotilaceae</taxon>
        <taxon>Roseateles</taxon>
    </lineage>
</organism>
<comment type="caution">
    <text evidence="1">The sequence shown here is derived from an EMBL/GenBank/DDBJ whole genome shotgun (WGS) entry which is preliminary data.</text>
</comment>
<keyword evidence="2" id="KW-1185">Reference proteome</keyword>
<dbReference type="Proteomes" id="UP000235916">
    <property type="component" value="Unassembled WGS sequence"/>
</dbReference>
<sequence length="163" mass="18039">MKMTKVLKLSFNGEQISRNLVWVNPGELSTRPENAGAIELQQGDDFRVELIMSFANEYADVNYTVREAKLYTVLNEAGGSNQTLSPFEAEGEESPWTTLAFSSPMEAVDGLYVLRSDPVTVKAPASKSLRWELSLVLVALIQGGVPAFNKVLRFDPEVVVTQR</sequence>
<proteinExistence type="predicted"/>
<protein>
    <submittedName>
        <fullName evidence="1">Uncharacterized protein</fullName>
    </submittedName>
</protein>
<dbReference type="EMBL" id="POSP01000003">
    <property type="protein sequence ID" value="PND38903.1"/>
    <property type="molecule type" value="Genomic_DNA"/>
</dbReference>
<reference evidence="1 2" key="1">
    <citation type="submission" date="2018-01" db="EMBL/GenBank/DDBJ databases">
        <title>Draft genome sequence of Paucibacter aquatile CR182 isolated from freshwater of the Nakdong River.</title>
        <authorList>
            <person name="Choi A."/>
            <person name="Chung E.J."/>
        </authorList>
    </citation>
    <scope>NUCLEOTIDE SEQUENCE [LARGE SCALE GENOMIC DNA]</scope>
    <source>
        <strain evidence="1 2">CR182</strain>
    </source>
</reference>
<accession>A0A2N8KZM6</accession>
<gene>
    <name evidence="1" type="ORF">C1O66_16125</name>
</gene>
<name>A0A2N8KZM6_9BURK</name>
<evidence type="ECO:0000313" key="2">
    <source>
        <dbReference type="Proteomes" id="UP000235916"/>
    </source>
</evidence>
<dbReference type="AlphaFoldDB" id="A0A2N8KZM6"/>
<dbReference type="RefSeq" id="WP_102768820.1">
    <property type="nucleotide sequence ID" value="NZ_POSP01000003.1"/>
</dbReference>
<evidence type="ECO:0000313" key="1">
    <source>
        <dbReference type="EMBL" id="PND38903.1"/>
    </source>
</evidence>